<dbReference type="AlphaFoldDB" id="A0A0E0CNK1"/>
<organism evidence="2">
    <name type="scientific">Oryza meridionalis</name>
    <dbReference type="NCBI Taxonomy" id="40149"/>
    <lineage>
        <taxon>Eukaryota</taxon>
        <taxon>Viridiplantae</taxon>
        <taxon>Streptophyta</taxon>
        <taxon>Embryophyta</taxon>
        <taxon>Tracheophyta</taxon>
        <taxon>Spermatophyta</taxon>
        <taxon>Magnoliopsida</taxon>
        <taxon>Liliopsida</taxon>
        <taxon>Poales</taxon>
        <taxon>Poaceae</taxon>
        <taxon>BOP clade</taxon>
        <taxon>Oryzoideae</taxon>
        <taxon>Oryzeae</taxon>
        <taxon>Oryzinae</taxon>
        <taxon>Oryza</taxon>
    </lineage>
</organism>
<accession>A0A0E0CNK1</accession>
<evidence type="ECO:0000256" key="1">
    <source>
        <dbReference type="SAM" id="MobiDB-lite"/>
    </source>
</evidence>
<protein>
    <submittedName>
        <fullName evidence="2">Uncharacterized protein</fullName>
    </submittedName>
</protein>
<proteinExistence type="predicted"/>
<keyword evidence="3" id="KW-1185">Reference proteome</keyword>
<reference evidence="2" key="1">
    <citation type="submission" date="2015-04" db="UniProtKB">
        <authorList>
            <consortium name="EnsemblPlants"/>
        </authorList>
    </citation>
    <scope>IDENTIFICATION</scope>
</reference>
<reference evidence="2" key="2">
    <citation type="submission" date="2018-05" db="EMBL/GenBank/DDBJ databases">
        <title>OmerRS3 (Oryza meridionalis Reference Sequence Version 3).</title>
        <authorList>
            <person name="Zhang J."/>
            <person name="Kudrna D."/>
            <person name="Lee S."/>
            <person name="Talag J."/>
            <person name="Welchert J."/>
            <person name="Wing R.A."/>
        </authorList>
    </citation>
    <scope>NUCLEOTIDE SEQUENCE [LARGE SCALE GENOMIC DNA]</scope>
    <source>
        <strain evidence="2">cv. OR44</strain>
    </source>
</reference>
<evidence type="ECO:0000313" key="2">
    <source>
        <dbReference type="EnsemblPlants" id="OMERI02G23990.1"/>
    </source>
</evidence>
<sequence length="129" mass="14862">MRLHRTIETQRAPEDNTGDHHIPNRREEVLALLMLHRRKVEIKAEAIHIRAIGHEDIHLTDIHEAPKMKVAGGPCTTQSCWLDFRRSTVVVVEGHRHRCLLREGSQREEHPLKIVAMASHINPSRVTCK</sequence>
<dbReference type="EnsemblPlants" id="OMERI02G23990.1">
    <property type="protein sequence ID" value="OMERI02G23990.1"/>
    <property type="gene ID" value="OMERI02G23990"/>
</dbReference>
<name>A0A0E0CNK1_9ORYZ</name>
<evidence type="ECO:0000313" key="3">
    <source>
        <dbReference type="Proteomes" id="UP000008021"/>
    </source>
</evidence>
<feature type="region of interest" description="Disordered" evidence="1">
    <location>
        <begin position="1"/>
        <end position="22"/>
    </location>
</feature>
<dbReference type="Gramene" id="OMERI02G23990.1">
    <property type="protein sequence ID" value="OMERI02G23990.1"/>
    <property type="gene ID" value="OMERI02G23990"/>
</dbReference>
<dbReference type="HOGENOM" id="CLU_160289_0_0_1"/>
<dbReference type="Proteomes" id="UP000008021">
    <property type="component" value="Chromosome 2"/>
</dbReference>